<proteinExistence type="predicted"/>
<organism evidence="4 5">
    <name type="scientific">Polyangium mundeleinium</name>
    <dbReference type="NCBI Taxonomy" id="2995306"/>
    <lineage>
        <taxon>Bacteria</taxon>
        <taxon>Pseudomonadati</taxon>
        <taxon>Myxococcota</taxon>
        <taxon>Polyangia</taxon>
        <taxon>Polyangiales</taxon>
        <taxon>Polyangiaceae</taxon>
        <taxon>Polyangium</taxon>
    </lineage>
</organism>
<evidence type="ECO:0000256" key="2">
    <source>
        <dbReference type="ARBA" id="ARBA00022737"/>
    </source>
</evidence>
<dbReference type="PANTHER" id="PTHR19879:SF9">
    <property type="entry name" value="TRANSCRIPTION INITIATION FACTOR TFIID SUBUNIT 5"/>
    <property type="match status" value="1"/>
</dbReference>
<dbReference type="InterPro" id="IPR015943">
    <property type="entry name" value="WD40/YVTN_repeat-like_dom_sf"/>
</dbReference>
<dbReference type="PROSITE" id="PS50082">
    <property type="entry name" value="WD_REPEATS_2"/>
    <property type="match status" value="1"/>
</dbReference>
<dbReference type="Proteomes" id="UP001221411">
    <property type="component" value="Unassembled WGS sequence"/>
</dbReference>
<gene>
    <name evidence="4" type="ORF">POL67_35620</name>
</gene>
<dbReference type="Gene3D" id="2.130.10.10">
    <property type="entry name" value="YVTN repeat-like/Quinoprotein amine dehydrogenase"/>
    <property type="match status" value="1"/>
</dbReference>
<keyword evidence="1 3" id="KW-0853">WD repeat</keyword>
<evidence type="ECO:0000313" key="4">
    <source>
        <dbReference type="EMBL" id="MDC0746712.1"/>
    </source>
</evidence>
<accession>A0ABT5F0K7</accession>
<comment type="caution">
    <text evidence="4">The sequence shown here is derived from an EMBL/GenBank/DDBJ whole genome shotgun (WGS) entry which is preliminary data.</text>
</comment>
<dbReference type="InterPro" id="IPR019775">
    <property type="entry name" value="WD40_repeat_CS"/>
</dbReference>
<feature type="repeat" description="WD" evidence="3">
    <location>
        <begin position="1"/>
        <end position="35"/>
    </location>
</feature>
<dbReference type="Pfam" id="PF00400">
    <property type="entry name" value="WD40"/>
    <property type="match status" value="1"/>
</dbReference>
<keyword evidence="2" id="KW-0677">Repeat</keyword>
<evidence type="ECO:0000313" key="5">
    <source>
        <dbReference type="Proteomes" id="UP001221411"/>
    </source>
</evidence>
<dbReference type="PANTHER" id="PTHR19879">
    <property type="entry name" value="TRANSCRIPTION INITIATION FACTOR TFIID"/>
    <property type="match status" value="1"/>
</dbReference>
<protein>
    <recommendedName>
        <fullName evidence="6">WD40 repeat domain-containing protein</fullName>
    </recommendedName>
</protein>
<evidence type="ECO:0000256" key="3">
    <source>
        <dbReference type="PROSITE-ProRule" id="PRU00221"/>
    </source>
</evidence>
<dbReference type="RefSeq" id="WP_271925087.1">
    <property type="nucleotide sequence ID" value="NZ_JAQNDO010000001.1"/>
</dbReference>
<dbReference type="SUPFAM" id="SSF50960">
    <property type="entry name" value="TolB, C-terminal domain"/>
    <property type="match status" value="1"/>
</dbReference>
<dbReference type="PROSITE" id="PS50294">
    <property type="entry name" value="WD_REPEATS_REGION"/>
    <property type="match status" value="1"/>
</dbReference>
<name>A0ABT5F0K7_9BACT</name>
<keyword evidence="5" id="KW-1185">Reference proteome</keyword>
<dbReference type="InterPro" id="IPR001680">
    <property type="entry name" value="WD40_rpt"/>
</dbReference>
<reference evidence="4 5" key="1">
    <citation type="submission" date="2022-11" db="EMBL/GenBank/DDBJ databases">
        <title>Minimal conservation of predation-associated metabolite biosynthetic gene clusters underscores biosynthetic potential of Myxococcota including descriptions for ten novel species: Archangium lansinium sp. nov., Myxococcus landrumus sp. nov., Nannocystis bai.</title>
        <authorList>
            <person name="Ahearne A."/>
            <person name="Stevens C."/>
            <person name="Dowd S."/>
        </authorList>
    </citation>
    <scope>NUCLEOTIDE SEQUENCE [LARGE SCALE GENOMIC DNA]</scope>
    <source>
        <strain evidence="4 5">RJM3</strain>
    </source>
</reference>
<evidence type="ECO:0008006" key="6">
    <source>
        <dbReference type="Google" id="ProtNLM"/>
    </source>
</evidence>
<sequence length="95" mass="10340">MQSVAFAPDGKTLASGSYDNTVRLWDVATAQCLAILLATREGWVAFTPDGRYKLGGDIGGSFWHVAGLCRFDPGELDEYLHLRLPDDAPFLPVTP</sequence>
<dbReference type="PROSITE" id="PS00678">
    <property type="entry name" value="WD_REPEATS_1"/>
    <property type="match status" value="1"/>
</dbReference>
<evidence type="ECO:0000256" key="1">
    <source>
        <dbReference type="ARBA" id="ARBA00022574"/>
    </source>
</evidence>
<dbReference type="EMBL" id="JAQNDO010000001">
    <property type="protein sequence ID" value="MDC0746712.1"/>
    <property type="molecule type" value="Genomic_DNA"/>
</dbReference>